<evidence type="ECO:0000313" key="2">
    <source>
        <dbReference type="EMBL" id="GAU46271.1"/>
    </source>
</evidence>
<dbReference type="AlphaFoldDB" id="A0A2Z6NQF9"/>
<dbReference type="Pfam" id="PF20073">
    <property type="entry name" value="DUF6469"/>
    <property type="match status" value="1"/>
</dbReference>
<dbReference type="Proteomes" id="UP000242715">
    <property type="component" value="Unassembled WGS sequence"/>
</dbReference>
<organism evidence="2 3">
    <name type="scientific">Trifolium subterraneum</name>
    <name type="common">Subterranean clover</name>
    <dbReference type="NCBI Taxonomy" id="3900"/>
    <lineage>
        <taxon>Eukaryota</taxon>
        <taxon>Viridiplantae</taxon>
        <taxon>Streptophyta</taxon>
        <taxon>Embryophyta</taxon>
        <taxon>Tracheophyta</taxon>
        <taxon>Spermatophyta</taxon>
        <taxon>Magnoliopsida</taxon>
        <taxon>eudicotyledons</taxon>
        <taxon>Gunneridae</taxon>
        <taxon>Pentapetalae</taxon>
        <taxon>rosids</taxon>
        <taxon>fabids</taxon>
        <taxon>Fabales</taxon>
        <taxon>Fabaceae</taxon>
        <taxon>Papilionoideae</taxon>
        <taxon>50 kb inversion clade</taxon>
        <taxon>NPAAA clade</taxon>
        <taxon>Hologalegina</taxon>
        <taxon>IRL clade</taxon>
        <taxon>Trifolieae</taxon>
        <taxon>Trifolium</taxon>
    </lineage>
</organism>
<evidence type="ECO:0000259" key="1">
    <source>
        <dbReference type="Pfam" id="PF20073"/>
    </source>
</evidence>
<gene>
    <name evidence="2" type="ORF">TSUD_174470</name>
</gene>
<accession>A0A2Z6NQF9</accession>
<reference evidence="3" key="1">
    <citation type="journal article" date="2017" name="Front. Plant Sci.">
        <title>Climate Clever Clovers: New Paradigm to Reduce the Environmental Footprint of Ruminants by Breeding Low Methanogenic Forages Utilizing Haplotype Variation.</title>
        <authorList>
            <person name="Kaur P."/>
            <person name="Appels R."/>
            <person name="Bayer P.E."/>
            <person name="Keeble-Gagnere G."/>
            <person name="Wang J."/>
            <person name="Hirakawa H."/>
            <person name="Shirasawa K."/>
            <person name="Vercoe P."/>
            <person name="Stefanova K."/>
            <person name="Durmic Z."/>
            <person name="Nichols P."/>
            <person name="Revell C."/>
            <person name="Isobe S.N."/>
            <person name="Edwards D."/>
            <person name="Erskine W."/>
        </authorList>
    </citation>
    <scope>NUCLEOTIDE SEQUENCE [LARGE SCALE GENOMIC DNA]</scope>
    <source>
        <strain evidence="3">cv. Daliak</strain>
    </source>
</reference>
<dbReference type="EMBL" id="DF974195">
    <property type="protein sequence ID" value="GAU46271.1"/>
    <property type="molecule type" value="Genomic_DNA"/>
</dbReference>
<sequence>MEEGESSSDKRTIYNEHGFMDFIFSWSIQDILDEEFFKKKIEKNGLSFQSIDHYLRSYRYLVLEETRATLCSSMELIYQAPYGRVVGLKLVQTFNKKNDIEMDKPFKNKLYNLKIDRWENRFIHREEPYKTLPGDVMVLADCKPESANDLQRFGRMWCFLSIVKPEDENDGENIDCVCFKVTASKDLDLDELRNKSLYIVFLANVGSNRKIWTGLHMTSGNSKLFKQILCTDEDEDDVCPSIQQ</sequence>
<evidence type="ECO:0000313" key="3">
    <source>
        <dbReference type="Proteomes" id="UP000242715"/>
    </source>
</evidence>
<proteinExistence type="predicted"/>
<protein>
    <recommendedName>
        <fullName evidence="1">DUF6469 domain-containing protein</fullName>
    </recommendedName>
</protein>
<keyword evidence="3" id="KW-1185">Reference proteome</keyword>
<dbReference type="OrthoDB" id="3156807at2759"/>
<dbReference type="InterPro" id="IPR045529">
    <property type="entry name" value="DUF6469"/>
</dbReference>
<feature type="domain" description="DUF6469" evidence="1">
    <location>
        <begin position="99"/>
        <end position="218"/>
    </location>
</feature>
<name>A0A2Z6NQF9_TRISU</name>